<dbReference type="InterPro" id="IPR027417">
    <property type="entry name" value="P-loop_NTPase"/>
</dbReference>
<dbReference type="Pfam" id="PF00005">
    <property type="entry name" value="ABC_tran"/>
    <property type="match status" value="1"/>
</dbReference>
<keyword evidence="2 7" id="KW-0812">Transmembrane</keyword>
<feature type="transmembrane region" description="Helical" evidence="7">
    <location>
        <begin position="69"/>
        <end position="93"/>
    </location>
</feature>
<dbReference type="PANTHER" id="PTHR24221:SF654">
    <property type="entry name" value="ATP-BINDING CASSETTE SUB-FAMILY B MEMBER 6"/>
    <property type="match status" value="1"/>
</dbReference>
<dbReference type="PANTHER" id="PTHR24221">
    <property type="entry name" value="ATP-BINDING CASSETTE SUB-FAMILY B"/>
    <property type="match status" value="1"/>
</dbReference>
<dbReference type="InterPro" id="IPR003439">
    <property type="entry name" value="ABC_transporter-like_ATP-bd"/>
</dbReference>
<dbReference type="RefSeq" id="WP_336403865.1">
    <property type="nucleotide sequence ID" value="NZ_JBAPLU010000006.1"/>
</dbReference>
<dbReference type="SMART" id="SM00382">
    <property type="entry name" value="AAA"/>
    <property type="match status" value="1"/>
</dbReference>
<gene>
    <name evidence="10" type="ORF">TEK04_08345</name>
</gene>
<dbReference type="SUPFAM" id="SSF90123">
    <property type="entry name" value="ABC transporter transmembrane region"/>
    <property type="match status" value="1"/>
</dbReference>
<protein>
    <submittedName>
        <fullName evidence="10">ABC transporter ATP-binding protein</fullName>
    </submittedName>
</protein>
<evidence type="ECO:0000256" key="7">
    <source>
        <dbReference type="SAM" id="Phobius"/>
    </source>
</evidence>
<name>A0ABU8DSA3_9ACTN</name>
<sequence>MSAPLLPVATGRRAGRVVGELLREHPVAGAAAAVSAVAAAAAGLAAPAVLGRLVDAVDTGGGSVWPYVWALLGAAVLAAVLTGISTVLVARLGETLLARLRERVVDRALHLPSATLDRVRGGDLLSRVGDDVAKVAEAVGSALPQVAGAGLTVLLTLVGLGALDWRLALAGLLALPLYVLALRWYLPRSAPRYAAERVALGERSQALVASVQGADTVHAYADEARHRAVVDDRSARALAITVDVFRLFTDFGWRMNRAEYVGLAAVLAVGFTLVRAGDVTVGAVTTAALLFHRLFGPLGLLLFTFDDVQSAGASLVRMVGVADLPEVPPGTPVRTAARPAVELRGIGHGYGGPPVLVDVDLTIAPGERVALVGASGAGKTTLAGVLAGALEPTAGQVLVDGVPVADLRDHVGLVSQEVHVFAGTLADDVRLARPGAGDAEVAAALRTVGAGWAQALGWDTLVGDGGHELTAPQAQQLALARLVLADPPVAVLDEATAEAGSAGARDLEEAALAATAGRTTLVVAHRLTQAARADRVVVLAAGRVVEQGTHAELVAAGGRYADLWSAWTARG</sequence>
<dbReference type="InterPro" id="IPR039421">
    <property type="entry name" value="Type_1_exporter"/>
</dbReference>
<keyword evidence="5 7" id="KW-1133">Transmembrane helix</keyword>
<feature type="transmembrane region" description="Helical" evidence="7">
    <location>
        <begin position="260"/>
        <end position="277"/>
    </location>
</feature>
<reference evidence="10 11" key="1">
    <citation type="submission" date="2024-03" db="EMBL/GenBank/DDBJ databases">
        <title>Draft genome sequence of Klenkia sp. LSe6-5.</title>
        <authorList>
            <person name="Duangmal K."/>
            <person name="Chantavorakit T."/>
        </authorList>
    </citation>
    <scope>NUCLEOTIDE SEQUENCE [LARGE SCALE GENOMIC DNA]</scope>
    <source>
        <strain evidence="10 11">LSe6-5</strain>
    </source>
</reference>
<keyword evidence="3" id="KW-0547">Nucleotide-binding</keyword>
<evidence type="ECO:0000256" key="3">
    <source>
        <dbReference type="ARBA" id="ARBA00022741"/>
    </source>
</evidence>
<dbReference type="Gene3D" id="1.20.1560.10">
    <property type="entry name" value="ABC transporter type 1, transmembrane domain"/>
    <property type="match status" value="1"/>
</dbReference>
<evidence type="ECO:0000256" key="6">
    <source>
        <dbReference type="ARBA" id="ARBA00023136"/>
    </source>
</evidence>
<keyword evidence="11" id="KW-1185">Reference proteome</keyword>
<proteinExistence type="predicted"/>
<evidence type="ECO:0000256" key="2">
    <source>
        <dbReference type="ARBA" id="ARBA00022692"/>
    </source>
</evidence>
<feature type="domain" description="ABC transmembrane type-1" evidence="9">
    <location>
        <begin position="30"/>
        <end position="310"/>
    </location>
</feature>
<dbReference type="Gene3D" id="3.40.50.300">
    <property type="entry name" value="P-loop containing nucleotide triphosphate hydrolases"/>
    <property type="match status" value="1"/>
</dbReference>
<accession>A0ABU8DSA3</accession>
<evidence type="ECO:0000313" key="11">
    <source>
        <dbReference type="Proteomes" id="UP001361570"/>
    </source>
</evidence>
<dbReference type="Pfam" id="PF00664">
    <property type="entry name" value="ABC_membrane"/>
    <property type="match status" value="1"/>
</dbReference>
<dbReference type="Proteomes" id="UP001361570">
    <property type="component" value="Unassembled WGS sequence"/>
</dbReference>
<dbReference type="PROSITE" id="PS50929">
    <property type="entry name" value="ABC_TM1F"/>
    <property type="match status" value="1"/>
</dbReference>
<comment type="caution">
    <text evidence="10">The sequence shown here is derived from an EMBL/GenBank/DDBJ whole genome shotgun (WGS) entry which is preliminary data.</text>
</comment>
<evidence type="ECO:0000313" key="10">
    <source>
        <dbReference type="EMBL" id="MEI4271731.1"/>
    </source>
</evidence>
<dbReference type="InterPro" id="IPR003593">
    <property type="entry name" value="AAA+_ATPase"/>
</dbReference>
<keyword evidence="4 10" id="KW-0067">ATP-binding</keyword>
<keyword evidence="6 7" id="KW-0472">Membrane</keyword>
<feature type="transmembrane region" description="Helical" evidence="7">
    <location>
        <begin position="167"/>
        <end position="186"/>
    </location>
</feature>
<evidence type="ECO:0000256" key="1">
    <source>
        <dbReference type="ARBA" id="ARBA00004651"/>
    </source>
</evidence>
<evidence type="ECO:0000256" key="5">
    <source>
        <dbReference type="ARBA" id="ARBA00022989"/>
    </source>
</evidence>
<feature type="transmembrane region" description="Helical" evidence="7">
    <location>
        <begin position="27"/>
        <end position="49"/>
    </location>
</feature>
<dbReference type="PROSITE" id="PS50893">
    <property type="entry name" value="ABC_TRANSPORTER_2"/>
    <property type="match status" value="1"/>
</dbReference>
<evidence type="ECO:0000259" key="8">
    <source>
        <dbReference type="PROSITE" id="PS50893"/>
    </source>
</evidence>
<feature type="domain" description="ABC transporter" evidence="8">
    <location>
        <begin position="341"/>
        <end position="566"/>
    </location>
</feature>
<comment type="subcellular location">
    <subcellularLocation>
        <location evidence="1">Cell membrane</location>
        <topology evidence="1">Multi-pass membrane protein</topology>
    </subcellularLocation>
</comment>
<organism evidence="10 11">
    <name type="scientific">Klenkia sesuvii</name>
    <dbReference type="NCBI Taxonomy" id="3103137"/>
    <lineage>
        <taxon>Bacteria</taxon>
        <taxon>Bacillati</taxon>
        <taxon>Actinomycetota</taxon>
        <taxon>Actinomycetes</taxon>
        <taxon>Geodermatophilales</taxon>
        <taxon>Geodermatophilaceae</taxon>
        <taxon>Klenkia</taxon>
    </lineage>
</organism>
<dbReference type="GO" id="GO:0005524">
    <property type="term" value="F:ATP binding"/>
    <property type="evidence" value="ECO:0007669"/>
    <property type="project" value="UniProtKB-KW"/>
</dbReference>
<dbReference type="InterPro" id="IPR011527">
    <property type="entry name" value="ABC1_TM_dom"/>
</dbReference>
<dbReference type="EMBL" id="JBAPLU010000006">
    <property type="protein sequence ID" value="MEI4271731.1"/>
    <property type="molecule type" value="Genomic_DNA"/>
</dbReference>
<evidence type="ECO:0000259" key="9">
    <source>
        <dbReference type="PROSITE" id="PS50929"/>
    </source>
</evidence>
<dbReference type="SUPFAM" id="SSF52540">
    <property type="entry name" value="P-loop containing nucleoside triphosphate hydrolases"/>
    <property type="match status" value="1"/>
</dbReference>
<evidence type="ECO:0000256" key="4">
    <source>
        <dbReference type="ARBA" id="ARBA00022840"/>
    </source>
</evidence>
<dbReference type="InterPro" id="IPR036640">
    <property type="entry name" value="ABC1_TM_sf"/>
</dbReference>